<name>A0A0D0E3P5_9AGAM</name>
<dbReference type="SMART" id="SM00325">
    <property type="entry name" value="RhoGEF"/>
    <property type="match status" value="1"/>
</dbReference>
<comment type="subcellular location">
    <subcellularLocation>
        <location evidence="1">Cytoplasm</location>
    </subcellularLocation>
</comment>
<dbReference type="PANTHER" id="PTHR46006">
    <property type="entry name" value="RHO GUANINE NUCLEOTIDE EXCHANGE FACTOR AT 64C, ISOFORM A"/>
    <property type="match status" value="1"/>
</dbReference>
<evidence type="ECO:0000259" key="4">
    <source>
        <dbReference type="PROSITE" id="PS50010"/>
    </source>
</evidence>
<feature type="compositionally biased region" description="Basic and acidic residues" evidence="3">
    <location>
        <begin position="529"/>
        <end position="544"/>
    </location>
</feature>
<feature type="compositionally biased region" description="Low complexity" evidence="3">
    <location>
        <begin position="36"/>
        <end position="55"/>
    </location>
</feature>
<dbReference type="AlphaFoldDB" id="A0A0D0E3P5"/>
<feature type="compositionally biased region" description="Low complexity" evidence="3">
    <location>
        <begin position="262"/>
        <end position="282"/>
    </location>
</feature>
<feature type="compositionally biased region" description="Polar residues" evidence="3">
    <location>
        <begin position="1013"/>
        <end position="1037"/>
    </location>
</feature>
<sequence length="1117" mass="121324">MKALFNRLNRGLSKDPKDKDKDKDSVSTRDRDRSDTNTLSSSANSNPHSPNTTPPSREKRELVQLPPLPEWPPSHVSHSRADNRHDRHSHVPSQIQRSASAGTTGTSVGTPSSLSSAKPLPDLTARPLPPIEEPNDADNDSGVGLPVSALVPSPADPTTPAVKSSSRKAVDGSVAVSATNADIQKKVAFISPPPTPSGPSTTQPLPDTTTSLTTAGSPSQAPASALLKTTVSRFQATHGKDTRGSTSTAASSSRTDLGSKSTTTTNTTSTGATPTTLAPPAAQNFSAKATSTRTVVSPYPGSVRSATPYSQMSSTSTRILAVTSWSEGAEEDLVSNLGPRERTRQEVLWEIVASEERYVNDLQKMKDTFIEPLLHPYATLSPTPPTLFEYDDYISTPARLGSPQESIEVLPIAARFMSPTGFRYEGISAPTPETKSLAPTTPNIDDESAESDMDDEGDRLHGLQSNRANLAAKHNHPRSPYRAGSSMGGKNGKIKESVPFPSRSHASLSPQQRMHQANASSHSLGHQSVAERDRDRDRERKDSSKTTPTLHSRVLRKPKRSQTQPDGLLQGAVPPHLIPEDLRTCLEVIESGVLDGHVKLSEGLKKRYDEQYPLVRSLADVFVTNSHIFQGYATYVLHLERALEQVDNALSTASAAKKPKNQDAAEWFRVCKALQRLEELAAEKGETGLAITLSKPFQRLLKYPLLFQNLLFHTDPSTFEYESTLQMVAEVETIVRSIEDEKIQKEDRDKTRDVFARIEGLDKVKQLAIPKPSRLLLEERQIHIGRDGLISAATLKGSSPPPVMATKNVKGKTSFRRLSDVLGSGSGIGGKKDLWLVVFNDVVLRCQRTGTTSLPLVSSTNSRTNSLPEMQSKSKFATTGRRNSHTRPRNLYKFIKARIETWAIGDVIQPKEGVVAMEDVVRSKAEAHSTNKPKIIPLPDEDEDGNDSDDSDKKSKMSFSYWGADKITLQKPVFKPKQLGNGGSTRRVSPGGTSYGRESSANAKFGTRLVSGDQISLSTRPASRRTQATPSTKTRVNPSDDSHSVRATVTRPAWDTSTRSHAANALVSKRQRQTSQSSAGARATATTNKPQLSPVASEDSGVNLYRQLVAQDPSLTE</sequence>
<feature type="compositionally biased region" description="Basic and acidic residues" evidence="3">
    <location>
        <begin position="12"/>
        <end position="35"/>
    </location>
</feature>
<evidence type="ECO:0000313" key="6">
    <source>
        <dbReference type="Proteomes" id="UP000054538"/>
    </source>
</evidence>
<dbReference type="InterPro" id="IPR035899">
    <property type="entry name" value="DBL_dom_sf"/>
</dbReference>
<feature type="region of interest" description="Disordered" evidence="3">
    <location>
        <begin position="972"/>
        <end position="1102"/>
    </location>
</feature>
<feature type="compositionally biased region" description="Polar residues" evidence="3">
    <location>
        <begin position="1073"/>
        <end position="1091"/>
    </location>
</feature>
<feature type="region of interest" description="Disordered" evidence="3">
    <location>
        <begin position="856"/>
        <end position="884"/>
    </location>
</feature>
<evidence type="ECO:0000256" key="1">
    <source>
        <dbReference type="ARBA" id="ARBA00004496"/>
    </source>
</evidence>
<dbReference type="InterPro" id="IPR000219">
    <property type="entry name" value="DH_dom"/>
</dbReference>
<protein>
    <recommendedName>
        <fullName evidence="4">DH domain-containing protein</fullName>
    </recommendedName>
</protein>
<keyword evidence="2" id="KW-0963">Cytoplasm</keyword>
<dbReference type="HOGENOM" id="CLU_007379_0_0_1"/>
<feature type="compositionally biased region" description="Polar residues" evidence="3">
    <location>
        <begin position="504"/>
        <end position="526"/>
    </location>
</feature>
<dbReference type="PANTHER" id="PTHR46006:SF7">
    <property type="entry name" value="DH DOMAIN-CONTAINING PROTEIN"/>
    <property type="match status" value="1"/>
</dbReference>
<feature type="domain" description="DH" evidence="4">
    <location>
        <begin position="343"/>
        <end position="741"/>
    </location>
</feature>
<feature type="compositionally biased region" description="Low complexity" evidence="3">
    <location>
        <begin position="244"/>
        <end position="255"/>
    </location>
</feature>
<dbReference type="Pfam" id="PF00621">
    <property type="entry name" value="RhoGEF"/>
    <property type="match status" value="1"/>
</dbReference>
<evidence type="ECO:0000313" key="5">
    <source>
        <dbReference type="EMBL" id="KIK98851.1"/>
    </source>
</evidence>
<feature type="region of interest" description="Disordered" evidence="3">
    <location>
        <begin position="424"/>
        <end position="574"/>
    </location>
</feature>
<dbReference type="OrthoDB" id="1716625at2759"/>
<feature type="compositionally biased region" description="Acidic residues" evidence="3">
    <location>
        <begin position="444"/>
        <end position="457"/>
    </location>
</feature>
<evidence type="ECO:0000256" key="2">
    <source>
        <dbReference type="ARBA" id="ARBA00022490"/>
    </source>
</evidence>
<feature type="region of interest" description="Disordered" evidence="3">
    <location>
        <begin position="1"/>
        <end position="172"/>
    </location>
</feature>
<accession>A0A0D0E3P5</accession>
<feature type="region of interest" description="Disordered" evidence="3">
    <location>
        <begin position="923"/>
        <end position="956"/>
    </location>
</feature>
<evidence type="ECO:0000256" key="3">
    <source>
        <dbReference type="SAM" id="MobiDB-lite"/>
    </source>
</evidence>
<dbReference type="PROSITE" id="PS50010">
    <property type="entry name" value="DH_2"/>
    <property type="match status" value="1"/>
</dbReference>
<feature type="compositionally biased region" description="Acidic residues" evidence="3">
    <location>
        <begin position="939"/>
        <end position="950"/>
    </location>
</feature>
<feature type="compositionally biased region" description="Polar residues" evidence="3">
    <location>
        <begin position="207"/>
        <end position="235"/>
    </location>
</feature>
<proteinExistence type="predicted"/>
<feature type="compositionally biased region" description="Polar residues" evidence="3">
    <location>
        <begin position="431"/>
        <end position="443"/>
    </location>
</feature>
<feature type="compositionally biased region" description="Low complexity" evidence="3">
    <location>
        <begin position="98"/>
        <end position="117"/>
    </location>
</feature>
<dbReference type="SUPFAM" id="SSF48065">
    <property type="entry name" value="DBL homology domain (DH-domain)"/>
    <property type="match status" value="1"/>
</dbReference>
<gene>
    <name evidence="5" type="ORF">PAXRUDRAFT_133333</name>
</gene>
<reference evidence="6" key="2">
    <citation type="submission" date="2015-01" db="EMBL/GenBank/DDBJ databases">
        <title>Evolutionary Origins and Diversification of the Mycorrhizal Mutualists.</title>
        <authorList>
            <consortium name="DOE Joint Genome Institute"/>
            <consortium name="Mycorrhizal Genomics Consortium"/>
            <person name="Kohler A."/>
            <person name="Kuo A."/>
            <person name="Nagy L.G."/>
            <person name="Floudas D."/>
            <person name="Copeland A."/>
            <person name="Barry K.W."/>
            <person name="Cichocki N."/>
            <person name="Veneault-Fourrey C."/>
            <person name="LaButti K."/>
            <person name="Lindquist E.A."/>
            <person name="Lipzen A."/>
            <person name="Lundell T."/>
            <person name="Morin E."/>
            <person name="Murat C."/>
            <person name="Riley R."/>
            <person name="Ohm R."/>
            <person name="Sun H."/>
            <person name="Tunlid A."/>
            <person name="Henrissat B."/>
            <person name="Grigoriev I.V."/>
            <person name="Hibbett D.S."/>
            <person name="Martin F."/>
        </authorList>
    </citation>
    <scope>NUCLEOTIDE SEQUENCE [LARGE SCALE GENOMIC DNA]</scope>
    <source>
        <strain evidence="6">Ve08.2h10</strain>
    </source>
</reference>
<organism evidence="5 6">
    <name type="scientific">Paxillus rubicundulus Ve08.2h10</name>
    <dbReference type="NCBI Taxonomy" id="930991"/>
    <lineage>
        <taxon>Eukaryota</taxon>
        <taxon>Fungi</taxon>
        <taxon>Dikarya</taxon>
        <taxon>Basidiomycota</taxon>
        <taxon>Agaricomycotina</taxon>
        <taxon>Agaricomycetes</taxon>
        <taxon>Agaricomycetidae</taxon>
        <taxon>Boletales</taxon>
        <taxon>Paxilineae</taxon>
        <taxon>Paxillaceae</taxon>
        <taxon>Paxillus</taxon>
    </lineage>
</organism>
<dbReference type="Gene3D" id="1.20.900.10">
    <property type="entry name" value="Dbl homology (DH) domain"/>
    <property type="match status" value="2"/>
</dbReference>
<dbReference type="GO" id="GO:0005085">
    <property type="term" value="F:guanyl-nucleotide exchange factor activity"/>
    <property type="evidence" value="ECO:0007669"/>
    <property type="project" value="InterPro"/>
</dbReference>
<feature type="compositionally biased region" description="Polar residues" evidence="3">
    <location>
        <begin position="304"/>
        <end position="313"/>
    </location>
</feature>
<dbReference type="GO" id="GO:0005737">
    <property type="term" value="C:cytoplasm"/>
    <property type="evidence" value="ECO:0007669"/>
    <property type="project" value="UniProtKB-SubCell"/>
</dbReference>
<dbReference type="Proteomes" id="UP000054538">
    <property type="component" value="Unassembled WGS sequence"/>
</dbReference>
<dbReference type="EMBL" id="KN824878">
    <property type="protein sequence ID" value="KIK98851.1"/>
    <property type="molecule type" value="Genomic_DNA"/>
</dbReference>
<dbReference type="GO" id="GO:0035025">
    <property type="term" value="P:positive regulation of Rho protein signal transduction"/>
    <property type="evidence" value="ECO:0007669"/>
    <property type="project" value="TreeGrafter"/>
</dbReference>
<keyword evidence="6" id="KW-1185">Reference proteome</keyword>
<feature type="region of interest" description="Disordered" evidence="3">
    <location>
        <begin position="185"/>
        <end position="313"/>
    </location>
</feature>
<dbReference type="InterPro" id="IPR051480">
    <property type="entry name" value="Endocytic_GEF_Adapter"/>
</dbReference>
<dbReference type="InParanoid" id="A0A0D0E3P5"/>
<feature type="compositionally biased region" description="Polar residues" evidence="3">
    <location>
        <begin position="856"/>
        <end position="881"/>
    </location>
</feature>
<reference evidence="5 6" key="1">
    <citation type="submission" date="2014-04" db="EMBL/GenBank/DDBJ databases">
        <authorList>
            <consortium name="DOE Joint Genome Institute"/>
            <person name="Kuo A."/>
            <person name="Kohler A."/>
            <person name="Jargeat P."/>
            <person name="Nagy L.G."/>
            <person name="Floudas D."/>
            <person name="Copeland A."/>
            <person name="Barry K.W."/>
            <person name="Cichocki N."/>
            <person name="Veneault-Fourrey C."/>
            <person name="LaButti K."/>
            <person name="Lindquist E.A."/>
            <person name="Lipzen A."/>
            <person name="Lundell T."/>
            <person name="Morin E."/>
            <person name="Murat C."/>
            <person name="Sun H."/>
            <person name="Tunlid A."/>
            <person name="Henrissat B."/>
            <person name="Grigoriev I.V."/>
            <person name="Hibbett D.S."/>
            <person name="Martin F."/>
            <person name="Nordberg H.P."/>
            <person name="Cantor M.N."/>
            <person name="Hua S.X."/>
        </authorList>
    </citation>
    <scope>NUCLEOTIDE SEQUENCE [LARGE SCALE GENOMIC DNA]</scope>
    <source>
        <strain evidence="5 6">Ve08.2h10</strain>
    </source>
</reference>
<dbReference type="STRING" id="930991.A0A0D0E3P5"/>
<feature type="compositionally biased region" description="Polar residues" evidence="3">
    <location>
        <begin position="283"/>
        <end position="295"/>
    </location>
</feature>